<dbReference type="Pfam" id="PF00588">
    <property type="entry name" value="SpoU_methylase"/>
    <property type="match status" value="1"/>
</dbReference>
<dbReference type="PANTHER" id="PTHR46429">
    <property type="entry name" value="23S RRNA (GUANOSINE-2'-O-)-METHYLTRANSFERASE RLMB"/>
    <property type="match status" value="1"/>
</dbReference>
<keyword evidence="2" id="KW-0808">Transferase</keyword>
<dbReference type="SUPFAM" id="SSF75217">
    <property type="entry name" value="alpha/beta knot"/>
    <property type="match status" value="1"/>
</dbReference>
<keyword evidence="5" id="KW-1185">Reference proteome</keyword>
<evidence type="ECO:0000256" key="1">
    <source>
        <dbReference type="ARBA" id="ARBA00022603"/>
    </source>
</evidence>
<dbReference type="InterPro" id="IPR029026">
    <property type="entry name" value="tRNA_m1G_MTases_N"/>
</dbReference>
<dbReference type="InterPro" id="IPR013123">
    <property type="entry name" value="SpoU_subst-bd"/>
</dbReference>
<evidence type="ECO:0000256" key="2">
    <source>
        <dbReference type="ARBA" id="ARBA00022679"/>
    </source>
</evidence>
<accession>A0ABW3I538</accession>
<dbReference type="InterPro" id="IPR004441">
    <property type="entry name" value="rRNA_MeTrfase_TrmH"/>
</dbReference>
<organism evidence="4 5">
    <name type="scientific">Pseudofulvibacter geojedonensis</name>
    <dbReference type="NCBI Taxonomy" id="1123758"/>
    <lineage>
        <taxon>Bacteria</taxon>
        <taxon>Pseudomonadati</taxon>
        <taxon>Bacteroidota</taxon>
        <taxon>Flavobacteriia</taxon>
        <taxon>Flavobacteriales</taxon>
        <taxon>Flavobacteriaceae</taxon>
        <taxon>Pseudofulvibacter</taxon>
    </lineage>
</organism>
<evidence type="ECO:0000313" key="4">
    <source>
        <dbReference type="EMBL" id="MFD0964886.1"/>
    </source>
</evidence>
<dbReference type="SUPFAM" id="SSF55315">
    <property type="entry name" value="L30e-like"/>
    <property type="match status" value="1"/>
</dbReference>
<comment type="caution">
    <text evidence="4">The sequence shown here is derived from an EMBL/GenBank/DDBJ whole genome shotgun (WGS) entry which is preliminary data.</text>
</comment>
<dbReference type="NCBIfam" id="TIGR00186">
    <property type="entry name" value="rRNA_methyl_3"/>
    <property type="match status" value="1"/>
</dbReference>
<dbReference type="CDD" id="cd18103">
    <property type="entry name" value="SpoU-like_RlmB"/>
    <property type="match status" value="1"/>
</dbReference>
<dbReference type="Pfam" id="PF08032">
    <property type="entry name" value="SpoU_sub_bind"/>
    <property type="match status" value="1"/>
</dbReference>
<dbReference type="Proteomes" id="UP001596997">
    <property type="component" value="Unassembled WGS sequence"/>
</dbReference>
<dbReference type="Gene3D" id="3.30.1330.30">
    <property type="match status" value="1"/>
</dbReference>
<dbReference type="PANTHER" id="PTHR46429:SF1">
    <property type="entry name" value="23S RRNA (GUANOSINE-2'-O-)-METHYLTRANSFERASE RLMB"/>
    <property type="match status" value="1"/>
</dbReference>
<dbReference type="RefSeq" id="WP_377716884.1">
    <property type="nucleotide sequence ID" value="NZ_JBHTJM010000010.1"/>
</dbReference>
<dbReference type="Gene3D" id="3.40.1280.10">
    <property type="match status" value="1"/>
</dbReference>
<gene>
    <name evidence="4" type="primary">rlmB</name>
    <name evidence="4" type="ORF">ACFQ1O_12795</name>
</gene>
<dbReference type="EMBL" id="JBHTJM010000010">
    <property type="protein sequence ID" value="MFD0964886.1"/>
    <property type="molecule type" value="Genomic_DNA"/>
</dbReference>
<proteinExistence type="predicted"/>
<reference evidence="5" key="1">
    <citation type="journal article" date="2019" name="Int. J. Syst. Evol. Microbiol.">
        <title>The Global Catalogue of Microorganisms (GCM) 10K type strain sequencing project: providing services to taxonomists for standard genome sequencing and annotation.</title>
        <authorList>
            <consortium name="The Broad Institute Genomics Platform"/>
            <consortium name="The Broad Institute Genome Sequencing Center for Infectious Disease"/>
            <person name="Wu L."/>
            <person name="Ma J."/>
        </authorList>
    </citation>
    <scope>NUCLEOTIDE SEQUENCE [LARGE SCALE GENOMIC DNA]</scope>
    <source>
        <strain evidence="5">CCUG 62114</strain>
    </source>
</reference>
<name>A0ABW3I538_9FLAO</name>
<feature type="domain" description="RNA 2-O ribose methyltransferase substrate binding" evidence="3">
    <location>
        <begin position="6"/>
        <end position="80"/>
    </location>
</feature>
<evidence type="ECO:0000313" key="5">
    <source>
        <dbReference type="Proteomes" id="UP001596997"/>
    </source>
</evidence>
<dbReference type="InterPro" id="IPR029028">
    <property type="entry name" value="Alpha/beta_knot_MTases"/>
</dbReference>
<dbReference type="InterPro" id="IPR001537">
    <property type="entry name" value="SpoU_MeTrfase"/>
</dbReference>
<keyword evidence="1" id="KW-0489">Methyltransferase</keyword>
<sequence>MMQQSIIFGSRAVIEAIKAGTDIEKVFLLKEAQNDLSKELFELIKKEKISFQYVPSQKFNKYQDKNHQGVYAKVALVKTIAIEELCESLNLETNPTLLLLDQITDVRNFGAIARTAVCTDVKGIIILDKGSAPINADAIKTSAGALFNIPVCKVNHLKDAIYHLQGSGFQVVAATEKTDEMIYNIDLNKPTAIIMGSEERGINPSTLKICDYKAKLPMYGEIASLNVSVACGAFLYETVRQKTL</sequence>
<evidence type="ECO:0000259" key="3">
    <source>
        <dbReference type="SMART" id="SM00967"/>
    </source>
</evidence>
<protein>
    <submittedName>
        <fullName evidence="4">23S rRNA (Guanosine(2251)-2'-O)-methyltransferase RlmB</fullName>
    </submittedName>
</protein>
<dbReference type="SMART" id="SM00967">
    <property type="entry name" value="SpoU_sub_bind"/>
    <property type="match status" value="1"/>
</dbReference>
<dbReference type="InterPro" id="IPR029064">
    <property type="entry name" value="Ribosomal_eL30-like_sf"/>
</dbReference>